<dbReference type="InterPro" id="IPR050304">
    <property type="entry name" value="MT-severing_AAA_ATPase"/>
</dbReference>
<feature type="compositionally biased region" description="Basic and acidic residues" evidence="4">
    <location>
        <begin position="193"/>
        <end position="228"/>
    </location>
</feature>
<dbReference type="PANTHER" id="PTHR23074:SF17">
    <property type="entry name" value="FIDGETIN-LIKE PROTEIN 1"/>
    <property type="match status" value="1"/>
</dbReference>
<dbReference type="GO" id="GO:0005524">
    <property type="term" value="F:ATP binding"/>
    <property type="evidence" value="ECO:0007669"/>
    <property type="project" value="UniProtKB-KW"/>
</dbReference>
<gene>
    <name evidence="6" type="ORF">GX51_03530</name>
</gene>
<feature type="compositionally biased region" description="Polar residues" evidence="4">
    <location>
        <begin position="335"/>
        <end position="363"/>
    </location>
</feature>
<feature type="compositionally biased region" description="Polar residues" evidence="4">
    <location>
        <begin position="380"/>
        <end position="404"/>
    </location>
</feature>
<feature type="compositionally biased region" description="Low complexity" evidence="4">
    <location>
        <begin position="139"/>
        <end position="155"/>
    </location>
</feature>
<dbReference type="Pfam" id="PF17862">
    <property type="entry name" value="AAA_lid_3"/>
    <property type="match status" value="1"/>
</dbReference>
<evidence type="ECO:0000313" key="6">
    <source>
        <dbReference type="EMBL" id="PGH04371.1"/>
    </source>
</evidence>
<dbReference type="FunFam" id="1.10.8.60:FF:000022">
    <property type="entry name" value="Fidgetin like 1"/>
    <property type="match status" value="1"/>
</dbReference>
<feature type="region of interest" description="Disordered" evidence="4">
    <location>
        <begin position="251"/>
        <end position="281"/>
    </location>
</feature>
<dbReference type="InterPro" id="IPR003593">
    <property type="entry name" value="AAA+_ATPase"/>
</dbReference>
<dbReference type="AlphaFoldDB" id="A0A2B7X6I6"/>
<evidence type="ECO:0000256" key="3">
    <source>
        <dbReference type="ARBA" id="ARBA00022840"/>
    </source>
</evidence>
<dbReference type="Pfam" id="PF09336">
    <property type="entry name" value="Vps4_C"/>
    <property type="match status" value="1"/>
</dbReference>
<feature type="compositionally biased region" description="Basic and acidic residues" evidence="4">
    <location>
        <begin position="465"/>
        <end position="476"/>
    </location>
</feature>
<dbReference type="PROSITE" id="PS00674">
    <property type="entry name" value="AAA"/>
    <property type="match status" value="1"/>
</dbReference>
<dbReference type="OrthoDB" id="10251136at2759"/>
<evidence type="ECO:0000259" key="5">
    <source>
        <dbReference type="SMART" id="SM00382"/>
    </source>
</evidence>
<reference evidence="6 7" key="1">
    <citation type="submission" date="2017-10" db="EMBL/GenBank/DDBJ databases">
        <title>Comparative genomics in systemic dimorphic fungi from Ajellomycetaceae.</title>
        <authorList>
            <person name="Munoz J.F."/>
            <person name="Mcewen J.G."/>
            <person name="Clay O.K."/>
            <person name="Cuomo C.A."/>
        </authorList>
    </citation>
    <scope>NUCLEOTIDE SEQUENCE [LARGE SCALE GENOMIC DNA]</scope>
    <source>
        <strain evidence="6 7">UAMH130</strain>
    </source>
</reference>
<keyword evidence="2" id="KW-0547">Nucleotide-binding</keyword>
<dbReference type="SMART" id="SM00382">
    <property type="entry name" value="AAA"/>
    <property type="match status" value="1"/>
</dbReference>
<dbReference type="PANTHER" id="PTHR23074">
    <property type="entry name" value="AAA DOMAIN-CONTAINING"/>
    <property type="match status" value="1"/>
</dbReference>
<evidence type="ECO:0000256" key="4">
    <source>
        <dbReference type="SAM" id="MobiDB-lite"/>
    </source>
</evidence>
<dbReference type="GO" id="GO:0016887">
    <property type="term" value="F:ATP hydrolysis activity"/>
    <property type="evidence" value="ECO:0007669"/>
    <property type="project" value="InterPro"/>
</dbReference>
<name>A0A2B7X6I6_9EURO</name>
<protein>
    <recommendedName>
        <fullName evidence="5">AAA+ ATPase domain-containing protein</fullName>
    </recommendedName>
</protein>
<dbReference type="CDD" id="cd19509">
    <property type="entry name" value="RecA-like_VPS4-like"/>
    <property type="match status" value="1"/>
</dbReference>
<feature type="region of interest" description="Disordered" evidence="4">
    <location>
        <begin position="135"/>
        <end position="236"/>
    </location>
</feature>
<comment type="similarity">
    <text evidence="1">Belongs to the AAA ATPase family.</text>
</comment>
<dbReference type="InterPro" id="IPR003959">
    <property type="entry name" value="ATPase_AAA_core"/>
</dbReference>
<feature type="compositionally biased region" description="Polar residues" evidence="4">
    <location>
        <begin position="251"/>
        <end position="266"/>
    </location>
</feature>
<dbReference type="SUPFAM" id="SSF52540">
    <property type="entry name" value="P-loop containing nucleoside triphosphate hydrolases"/>
    <property type="match status" value="1"/>
</dbReference>
<dbReference type="Proteomes" id="UP000224080">
    <property type="component" value="Unassembled WGS sequence"/>
</dbReference>
<keyword evidence="7" id="KW-1185">Reference proteome</keyword>
<dbReference type="EMBL" id="PDNC01000039">
    <property type="protein sequence ID" value="PGH04371.1"/>
    <property type="molecule type" value="Genomic_DNA"/>
</dbReference>
<evidence type="ECO:0000256" key="1">
    <source>
        <dbReference type="ARBA" id="ARBA00006914"/>
    </source>
</evidence>
<dbReference type="STRING" id="2060905.A0A2B7X6I6"/>
<evidence type="ECO:0000256" key="2">
    <source>
        <dbReference type="ARBA" id="ARBA00022741"/>
    </source>
</evidence>
<feature type="compositionally biased region" description="Polar residues" evidence="4">
    <location>
        <begin position="168"/>
        <end position="192"/>
    </location>
</feature>
<evidence type="ECO:0000313" key="7">
    <source>
        <dbReference type="Proteomes" id="UP000224080"/>
    </source>
</evidence>
<proteinExistence type="inferred from homology"/>
<dbReference type="InterPro" id="IPR015415">
    <property type="entry name" value="Spast_Vps4_C"/>
</dbReference>
<dbReference type="Pfam" id="PF00004">
    <property type="entry name" value="AAA"/>
    <property type="match status" value="1"/>
</dbReference>
<dbReference type="Gene3D" id="3.40.50.300">
    <property type="entry name" value="P-loop containing nucleotide triphosphate hydrolases"/>
    <property type="match status" value="1"/>
</dbReference>
<feature type="region of interest" description="Disordered" evidence="4">
    <location>
        <begin position="321"/>
        <end position="495"/>
    </location>
</feature>
<dbReference type="InterPro" id="IPR041569">
    <property type="entry name" value="AAA_lid_3"/>
</dbReference>
<dbReference type="InterPro" id="IPR027417">
    <property type="entry name" value="P-loop_NTPase"/>
</dbReference>
<dbReference type="Gene3D" id="1.10.8.60">
    <property type="match status" value="1"/>
</dbReference>
<feature type="domain" description="AAA+ ATPase" evidence="5">
    <location>
        <begin position="564"/>
        <end position="715"/>
    </location>
</feature>
<sequence length="820" mass="89339">MQKTYDECYLMCSTAVFFEGQNNEAEALRSWRSALSTLQRYNANKLPTNYVPETESDKALYDSLRDLELQCQERIDLLNALSESRKDASLQQAPPPAVLGEQETGKVQLNGQDAVSSASTTPGWLADGTVPSFTYSQLSRPPSRVPVPASNRRPSLAQRQSGEPAYGRSSTSPLPYSPDSYTPSANTLSRISSPEKRTMLTTLRAKDLKKCASSNDKDTGERIERPEFRPASSASRAAGLAWSSISRFSKSGAATTASQKNQPAESSSRKGHFSSNDLPRQTKTSYLSDYLRASSPSRSPQSGTPNSLATDAAATALNTSNSDLLIDLSEPSPPVSRTTSNTRGISPTTSTSYLPTKPNQQSDYLAYLGGYPEERPPSGHANTSAQRNNPFSVSQPQLFVNNTGEGYLAPMRPATGPTTPATQSKSRGPSYSKPRPPVGNDDALYSALSSMRAGPAHTSSAPHGKRPERAGAEFHHQPNTSSSHKRPTSSDAAEHSKSIENIMKNLPKGIDENAAREILNDIVVRGDEVHWDDVAGLEIAKNALKEAVVYPFLRPDLFSGLREPARGMLLFGPPGTGKTMLARAVATESHSTFFSVSASSLTSKWHGDSEKLVRALFGLAKHLAPSIIFVDEIDSLLSARSTSGEAEVSRRTKTEFLIQWSDLQRAAAGREQSEKEKKDGDPSRVLVLAATNMPWDIDEAARRRFVRRQYIPLPEDGVRKMQIERLLSHQKHELSSEDIQTLVRATDGFSGSDITALAKDAAMGPLRNLGEALLYTPMDQIRPIRLADFEASLSSIRPSVSREGLKEHEDWAKEFGERGG</sequence>
<comment type="caution">
    <text evidence="6">The sequence shown here is derived from an EMBL/GenBank/DDBJ whole genome shotgun (WGS) entry which is preliminary data.</text>
</comment>
<accession>A0A2B7X6I6</accession>
<keyword evidence="3" id="KW-0067">ATP-binding</keyword>
<organism evidence="6 7">
    <name type="scientific">Blastomyces parvus</name>
    <dbReference type="NCBI Taxonomy" id="2060905"/>
    <lineage>
        <taxon>Eukaryota</taxon>
        <taxon>Fungi</taxon>
        <taxon>Dikarya</taxon>
        <taxon>Ascomycota</taxon>
        <taxon>Pezizomycotina</taxon>
        <taxon>Eurotiomycetes</taxon>
        <taxon>Eurotiomycetidae</taxon>
        <taxon>Onygenales</taxon>
        <taxon>Ajellomycetaceae</taxon>
        <taxon>Blastomyces</taxon>
    </lineage>
</organism>
<dbReference type="InterPro" id="IPR003960">
    <property type="entry name" value="ATPase_AAA_CS"/>
</dbReference>
<feature type="compositionally biased region" description="Polar residues" evidence="4">
    <location>
        <begin position="416"/>
        <end position="429"/>
    </location>
</feature>
<dbReference type="FunFam" id="3.40.50.300:FF:000093">
    <property type="entry name" value="Fidgetin-like 1"/>
    <property type="match status" value="1"/>
</dbReference>